<dbReference type="PANTHER" id="PTHR43884:SF40">
    <property type="entry name" value="ACYL-COA DEHYDROGENASE"/>
    <property type="match status" value="1"/>
</dbReference>
<evidence type="ECO:0000256" key="5">
    <source>
        <dbReference type="RuleBase" id="RU362125"/>
    </source>
</evidence>
<feature type="domain" description="Acyl-CoA dehydrogenase/oxidase N-terminal" evidence="8">
    <location>
        <begin position="6"/>
        <end position="108"/>
    </location>
</feature>
<reference evidence="9 10" key="1">
    <citation type="submission" date="2020-03" db="EMBL/GenBank/DDBJ databases">
        <title>Propioniciclava sp. nov., isolated from Hydrophilus acuminatus.</title>
        <authorList>
            <person name="Hyun D.-W."/>
            <person name="Bae J.-W."/>
        </authorList>
    </citation>
    <scope>NUCLEOTIDE SEQUENCE [LARGE SCALE GENOMIC DNA]</scope>
    <source>
        <strain evidence="9 10">HDW11</strain>
    </source>
</reference>
<feature type="domain" description="Acyl-CoA dehydrogenase/oxidase C-terminal" evidence="6">
    <location>
        <begin position="219"/>
        <end position="367"/>
    </location>
</feature>
<dbReference type="KEGG" id="prv:G7070_01220"/>
<dbReference type="AlphaFoldDB" id="A0A6G7Y391"/>
<dbReference type="Gene3D" id="2.40.110.10">
    <property type="entry name" value="Butyryl-CoA Dehydrogenase, subunit A, domain 2"/>
    <property type="match status" value="1"/>
</dbReference>
<feature type="domain" description="Acyl-CoA oxidase/dehydrogenase middle" evidence="7">
    <location>
        <begin position="113"/>
        <end position="208"/>
    </location>
</feature>
<evidence type="ECO:0000256" key="3">
    <source>
        <dbReference type="ARBA" id="ARBA00022630"/>
    </source>
</evidence>
<evidence type="ECO:0000256" key="2">
    <source>
        <dbReference type="ARBA" id="ARBA00009347"/>
    </source>
</evidence>
<comment type="similarity">
    <text evidence="2 5">Belongs to the acyl-CoA dehydrogenase family.</text>
</comment>
<evidence type="ECO:0000259" key="7">
    <source>
        <dbReference type="Pfam" id="PF02770"/>
    </source>
</evidence>
<dbReference type="SUPFAM" id="SSF47203">
    <property type="entry name" value="Acyl-CoA dehydrogenase C-terminal domain-like"/>
    <property type="match status" value="1"/>
</dbReference>
<dbReference type="CDD" id="cd00567">
    <property type="entry name" value="ACAD"/>
    <property type="match status" value="1"/>
</dbReference>
<dbReference type="InterPro" id="IPR046373">
    <property type="entry name" value="Acyl-CoA_Oxase/DH_mid-dom_sf"/>
</dbReference>
<gene>
    <name evidence="9" type="ORF">G7070_01220</name>
</gene>
<dbReference type="InterPro" id="IPR006091">
    <property type="entry name" value="Acyl-CoA_Oxase/DH_mid-dom"/>
</dbReference>
<keyword evidence="5" id="KW-0560">Oxidoreductase</keyword>
<dbReference type="InterPro" id="IPR009075">
    <property type="entry name" value="AcylCo_DH/oxidase_C"/>
</dbReference>
<accession>A0A6G7Y391</accession>
<keyword evidence="10" id="KW-1185">Reference proteome</keyword>
<evidence type="ECO:0000313" key="9">
    <source>
        <dbReference type="EMBL" id="QIK71156.1"/>
    </source>
</evidence>
<evidence type="ECO:0000259" key="6">
    <source>
        <dbReference type="Pfam" id="PF00441"/>
    </source>
</evidence>
<dbReference type="Pfam" id="PF00441">
    <property type="entry name" value="Acyl-CoA_dh_1"/>
    <property type="match status" value="1"/>
</dbReference>
<dbReference type="Pfam" id="PF02770">
    <property type="entry name" value="Acyl-CoA_dh_M"/>
    <property type="match status" value="1"/>
</dbReference>
<dbReference type="SUPFAM" id="SSF56645">
    <property type="entry name" value="Acyl-CoA dehydrogenase NM domain-like"/>
    <property type="match status" value="1"/>
</dbReference>
<dbReference type="Gene3D" id="1.20.140.10">
    <property type="entry name" value="Butyryl-CoA Dehydrogenase, subunit A, domain 3"/>
    <property type="match status" value="1"/>
</dbReference>
<evidence type="ECO:0000259" key="8">
    <source>
        <dbReference type="Pfam" id="PF02771"/>
    </source>
</evidence>
<dbReference type="Proteomes" id="UP000501058">
    <property type="component" value="Chromosome"/>
</dbReference>
<dbReference type="GO" id="GO:0050660">
    <property type="term" value="F:flavin adenine dinucleotide binding"/>
    <property type="evidence" value="ECO:0007669"/>
    <property type="project" value="InterPro"/>
</dbReference>
<name>A0A6G7Y391_9ACTN</name>
<dbReference type="PANTHER" id="PTHR43884">
    <property type="entry name" value="ACYL-COA DEHYDROGENASE"/>
    <property type="match status" value="1"/>
</dbReference>
<dbReference type="InterPro" id="IPR009100">
    <property type="entry name" value="AcylCoA_DH/oxidase_NM_dom_sf"/>
</dbReference>
<organism evidence="9 10">
    <name type="scientific">Propioniciclava coleopterorum</name>
    <dbReference type="NCBI Taxonomy" id="2714937"/>
    <lineage>
        <taxon>Bacteria</taxon>
        <taxon>Bacillati</taxon>
        <taxon>Actinomycetota</taxon>
        <taxon>Actinomycetes</taxon>
        <taxon>Propionibacteriales</taxon>
        <taxon>Propionibacteriaceae</taxon>
        <taxon>Propioniciclava</taxon>
    </lineage>
</organism>
<dbReference type="InterPro" id="IPR006089">
    <property type="entry name" value="Acyl-CoA_DH_CS"/>
</dbReference>
<dbReference type="InterPro" id="IPR036250">
    <property type="entry name" value="AcylCo_DH-like_C"/>
</dbReference>
<protein>
    <submittedName>
        <fullName evidence="9">Acyl-CoA dehydrogenase</fullName>
    </submittedName>
</protein>
<dbReference type="Gene3D" id="1.10.540.10">
    <property type="entry name" value="Acyl-CoA dehydrogenase/oxidase, N-terminal domain"/>
    <property type="match status" value="1"/>
</dbReference>
<dbReference type="InterPro" id="IPR037069">
    <property type="entry name" value="AcylCoA_DH/ox_N_sf"/>
</dbReference>
<dbReference type="Pfam" id="PF02771">
    <property type="entry name" value="Acyl-CoA_dh_N"/>
    <property type="match status" value="1"/>
</dbReference>
<keyword evidence="3 5" id="KW-0285">Flavoprotein</keyword>
<dbReference type="GO" id="GO:0003995">
    <property type="term" value="F:acyl-CoA dehydrogenase activity"/>
    <property type="evidence" value="ECO:0007669"/>
    <property type="project" value="InterPro"/>
</dbReference>
<dbReference type="InterPro" id="IPR013786">
    <property type="entry name" value="AcylCoA_DH/ox_N"/>
</dbReference>
<comment type="cofactor">
    <cofactor evidence="1 5">
        <name>FAD</name>
        <dbReference type="ChEBI" id="CHEBI:57692"/>
    </cofactor>
</comment>
<dbReference type="RefSeq" id="WP_166231275.1">
    <property type="nucleotide sequence ID" value="NZ_CP049865.1"/>
</dbReference>
<proteinExistence type="inferred from homology"/>
<keyword evidence="4 5" id="KW-0274">FAD</keyword>
<evidence type="ECO:0000256" key="4">
    <source>
        <dbReference type="ARBA" id="ARBA00022827"/>
    </source>
</evidence>
<sequence>MTDLLARLDDLIETTLIARAPQIDETAEFPVDITRAAAAIGVQRLLLAEDGALDVARTPLVVETSERIAMHSMASAVTIANGRLTTYLLLKYAPQHLVERWVEPTLRAEAFGAFGITEAHAGSDVRAIATVARRDGGDLVLTGEKRWVGYAPNGQYAIVLAKLDDDARDARTVAVVVDTASAGVTQEHGPAFSGLRGMPNGVLRLDAVRVPATDVLAVDGFGGMMDGLNLARIDAAAYACGLLRGALTASVERAATRRAFGKVLGDLPSIQAKIGRMAAAYQAARALTDRAAASFARGDGGDQDVISMAKLFTSDAAREHTDEAVQIHGAEGMVASSWVNRLNRDAKVTQIFDGTSEIHETMLGRRAVRAHQRGEAMDAFLGRGGATSAAPQE</sequence>
<evidence type="ECO:0000313" key="10">
    <source>
        <dbReference type="Proteomes" id="UP000501058"/>
    </source>
</evidence>
<evidence type="ECO:0000256" key="1">
    <source>
        <dbReference type="ARBA" id="ARBA00001974"/>
    </source>
</evidence>
<dbReference type="EMBL" id="CP049865">
    <property type="protein sequence ID" value="QIK71156.1"/>
    <property type="molecule type" value="Genomic_DNA"/>
</dbReference>
<dbReference type="PROSITE" id="PS00072">
    <property type="entry name" value="ACYL_COA_DH_1"/>
    <property type="match status" value="1"/>
</dbReference>